<reference evidence="2 3" key="1">
    <citation type="submission" date="2017-06" db="EMBL/GenBank/DDBJ databases">
        <title>Complete genome sequence of Paenibacillus donghaensis KCTC 13049T isolated from East Sea sediment, South Korea.</title>
        <authorList>
            <person name="Jung B.K."/>
            <person name="Hong S.-J."/>
            <person name="Shin J.-H."/>
        </authorList>
    </citation>
    <scope>NUCLEOTIDE SEQUENCE [LARGE SCALE GENOMIC DNA]</scope>
    <source>
        <strain evidence="2 3">KCTC 13049</strain>
    </source>
</reference>
<gene>
    <name evidence="2" type="ORF">B9T62_36290</name>
</gene>
<dbReference type="AlphaFoldDB" id="A0A2Z2KUE9"/>
<name>A0A2Z2KUE9_9BACL</name>
<protein>
    <submittedName>
        <fullName evidence="2">Uncharacterized protein</fullName>
    </submittedName>
</protein>
<keyword evidence="3" id="KW-1185">Reference proteome</keyword>
<organism evidence="2 3">
    <name type="scientific">Paenibacillus donghaensis</name>
    <dbReference type="NCBI Taxonomy" id="414771"/>
    <lineage>
        <taxon>Bacteria</taxon>
        <taxon>Bacillati</taxon>
        <taxon>Bacillota</taxon>
        <taxon>Bacilli</taxon>
        <taxon>Bacillales</taxon>
        <taxon>Paenibacillaceae</taxon>
        <taxon>Paenibacillus</taxon>
    </lineage>
</organism>
<evidence type="ECO:0000313" key="2">
    <source>
        <dbReference type="EMBL" id="ASA25712.1"/>
    </source>
</evidence>
<feature type="transmembrane region" description="Helical" evidence="1">
    <location>
        <begin position="65"/>
        <end position="85"/>
    </location>
</feature>
<keyword evidence="1" id="KW-0812">Transmembrane</keyword>
<evidence type="ECO:0000313" key="3">
    <source>
        <dbReference type="Proteomes" id="UP000249890"/>
    </source>
</evidence>
<sequence length="92" mass="10946">MKMDSLEAVLDKAIRANKPFRAAVRQQNWTLDRGKHIFARYIDDVLYQNGAYLSPDLFYRIVDRWNIMLLGAMGIITFFLLRPSLRFPRIRR</sequence>
<proteinExistence type="predicted"/>
<keyword evidence="1" id="KW-1133">Transmembrane helix</keyword>
<evidence type="ECO:0000256" key="1">
    <source>
        <dbReference type="SAM" id="Phobius"/>
    </source>
</evidence>
<dbReference type="Proteomes" id="UP000249890">
    <property type="component" value="Chromosome"/>
</dbReference>
<keyword evidence="1" id="KW-0472">Membrane</keyword>
<dbReference type="EMBL" id="CP021780">
    <property type="protein sequence ID" value="ASA25712.1"/>
    <property type="molecule type" value="Genomic_DNA"/>
</dbReference>
<accession>A0A2Z2KUE9</accession>
<dbReference type="KEGG" id="pdh:B9T62_36290"/>